<sequence length="202" mass="22633">MVENSNVPNCQKDLIFKIFKAPKVVNSKNRKYSENWILLCLLFQIRSPTGYKFLRDHNILPLPCINTVRKYLLAIKIGCGFDPNLFKLLKKKFSTKNKFQCKGILLLDEIFLRESISVSSRTLTYTGLEDCGDEIESKQESNLKANHGLVFMWQSLGENVAQPVAVFASHGPIKGVDLAKLVVKAILLIEDSGGEVVGLTSD</sequence>
<name>A0A6G0W2K8_APHCR</name>
<accession>A0A6G0W2K8</accession>
<protein>
    <recommendedName>
        <fullName evidence="1">Transposable element P transposase-like RNase H domain-containing protein</fullName>
    </recommendedName>
</protein>
<dbReference type="Proteomes" id="UP000478052">
    <property type="component" value="Unassembled WGS sequence"/>
</dbReference>
<evidence type="ECO:0000259" key="1">
    <source>
        <dbReference type="Pfam" id="PF21787"/>
    </source>
</evidence>
<comment type="caution">
    <text evidence="2">The sequence shown here is derived from an EMBL/GenBank/DDBJ whole genome shotgun (WGS) entry which is preliminary data.</text>
</comment>
<feature type="non-terminal residue" evidence="2">
    <location>
        <position position="202"/>
    </location>
</feature>
<proteinExistence type="predicted"/>
<feature type="domain" description="Transposable element P transposase-like RNase H" evidence="1">
    <location>
        <begin position="79"/>
        <end position="202"/>
    </location>
</feature>
<dbReference type="Pfam" id="PF21787">
    <property type="entry name" value="TNP-like_RNaseH_N"/>
    <property type="match status" value="1"/>
</dbReference>
<organism evidence="2 3">
    <name type="scientific">Aphis craccivora</name>
    <name type="common">Cowpea aphid</name>
    <dbReference type="NCBI Taxonomy" id="307492"/>
    <lineage>
        <taxon>Eukaryota</taxon>
        <taxon>Metazoa</taxon>
        <taxon>Ecdysozoa</taxon>
        <taxon>Arthropoda</taxon>
        <taxon>Hexapoda</taxon>
        <taxon>Insecta</taxon>
        <taxon>Pterygota</taxon>
        <taxon>Neoptera</taxon>
        <taxon>Paraneoptera</taxon>
        <taxon>Hemiptera</taxon>
        <taxon>Sternorrhyncha</taxon>
        <taxon>Aphidomorpha</taxon>
        <taxon>Aphidoidea</taxon>
        <taxon>Aphididae</taxon>
        <taxon>Aphidini</taxon>
        <taxon>Aphis</taxon>
        <taxon>Aphis</taxon>
    </lineage>
</organism>
<dbReference type="InterPro" id="IPR048365">
    <property type="entry name" value="TNP-like_RNaseH_N"/>
</dbReference>
<dbReference type="OrthoDB" id="6614919at2759"/>
<dbReference type="AlphaFoldDB" id="A0A6G0W2K8"/>
<keyword evidence="3" id="KW-1185">Reference proteome</keyword>
<reference evidence="2 3" key="1">
    <citation type="submission" date="2019-08" db="EMBL/GenBank/DDBJ databases">
        <title>Whole genome of Aphis craccivora.</title>
        <authorList>
            <person name="Voronova N.V."/>
            <person name="Shulinski R.S."/>
            <person name="Bandarenka Y.V."/>
            <person name="Zhorov D.G."/>
            <person name="Warner D."/>
        </authorList>
    </citation>
    <scope>NUCLEOTIDE SEQUENCE [LARGE SCALE GENOMIC DNA]</scope>
    <source>
        <strain evidence="2">180601</strain>
        <tissue evidence="2">Whole Body</tissue>
    </source>
</reference>
<evidence type="ECO:0000313" key="2">
    <source>
        <dbReference type="EMBL" id="KAF0719801.1"/>
    </source>
</evidence>
<dbReference type="EMBL" id="VUJU01009513">
    <property type="protein sequence ID" value="KAF0719801.1"/>
    <property type="molecule type" value="Genomic_DNA"/>
</dbReference>
<evidence type="ECO:0000313" key="3">
    <source>
        <dbReference type="Proteomes" id="UP000478052"/>
    </source>
</evidence>
<gene>
    <name evidence="2" type="ORF">FWK35_00035212</name>
</gene>